<name>A0ABR2KVV1_9EUKA</name>
<accession>A0ABR2KVV1</accession>
<protein>
    <submittedName>
        <fullName evidence="1">Uncharacterized protein</fullName>
    </submittedName>
</protein>
<proteinExistence type="predicted"/>
<evidence type="ECO:0000313" key="1">
    <source>
        <dbReference type="EMBL" id="KAK8894978.1"/>
    </source>
</evidence>
<organism evidence="1 2">
    <name type="scientific">Tritrichomonas musculus</name>
    <dbReference type="NCBI Taxonomy" id="1915356"/>
    <lineage>
        <taxon>Eukaryota</taxon>
        <taxon>Metamonada</taxon>
        <taxon>Parabasalia</taxon>
        <taxon>Tritrichomonadida</taxon>
        <taxon>Tritrichomonadidae</taxon>
        <taxon>Tritrichomonas</taxon>
    </lineage>
</organism>
<keyword evidence="2" id="KW-1185">Reference proteome</keyword>
<evidence type="ECO:0000313" key="2">
    <source>
        <dbReference type="Proteomes" id="UP001470230"/>
    </source>
</evidence>
<gene>
    <name evidence="1" type="ORF">M9Y10_023420</name>
</gene>
<dbReference type="EMBL" id="JAPFFF010000003">
    <property type="protein sequence ID" value="KAK8894978.1"/>
    <property type="molecule type" value="Genomic_DNA"/>
</dbReference>
<comment type="caution">
    <text evidence="1">The sequence shown here is derived from an EMBL/GenBank/DDBJ whole genome shotgun (WGS) entry which is preliminary data.</text>
</comment>
<sequence>MKAGYKSINIRDFTITDDEESRAPKSMEIGWFYIRVVDDITQEELSKLGVTFYPADMIQKGWFKKFLNKDQVDRIRRLNKFALFPVKNYQKPDFIKLNQNSQLRVVATDDWMPDPPVEFRKEANGIYTVTGQTAEKLFEDPRVCAVGEVSIAMPI</sequence>
<reference evidence="1 2" key="1">
    <citation type="submission" date="2024-04" db="EMBL/GenBank/DDBJ databases">
        <title>Tritrichomonas musculus Genome.</title>
        <authorList>
            <person name="Alves-Ferreira E."/>
            <person name="Grigg M."/>
            <person name="Lorenzi H."/>
            <person name="Galac M."/>
        </authorList>
    </citation>
    <scope>NUCLEOTIDE SEQUENCE [LARGE SCALE GENOMIC DNA]</scope>
    <source>
        <strain evidence="1 2">EAF2021</strain>
    </source>
</reference>
<dbReference type="Proteomes" id="UP001470230">
    <property type="component" value="Unassembled WGS sequence"/>
</dbReference>